<keyword evidence="3" id="KW-1185">Reference proteome</keyword>
<proteinExistence type="predicted"/>
<feature type="region of interest" description="Disordered" evidence="1">
    <location>
        <begin position="47"/>
        <end position="70"/>
    </location>
</feature>
<dbReference type="AlphaFoldDB" id="A0A4W6FIS0"/>
<dbReference type="InParanoid" id="A0A4W6FIS0"/>
<reference evidence="2" key="2">
    <citation type="submission" date="2025-08" db="UniProtKB">
        <authorList>
            <consortium name="Ensembl"/>
        </authorList>
    </citation>
    <scope>IDENTIFICATION</scope>
</reference>
<protein>
    <submittedName>
        <fullName evidence="2">Uncharacterized protein</fullName>
    </submittedName>
</protein>
<evidence type="ECO:0000256" key="1">
    <source>
        <dbReference type="SAM" id="MobiDB-lite"/>
    </source>
</evidence>
<reference evidence="3" key="1">
    <citation type="submission" date="2015-09" db="EMBL/GenBank/DDBJ databases">
        <authorList>
            <person name="Sai Rama Sridatta P."/>
        </authorList>
    </citation>
    <scope>NUCLEOTIDE SEQUENCE [LARGE SCALE GENOMIC DNA]</scope>
</reference>
<dbReference type="Ensembl" id="ENSLCAT00010051455.1">
    <property type="protein sequence ID" value="ENSLCAP00010050146.1"/>
    <property type="gene ID" value="ENSLCAG00010023402.1"/>
</dbReference>
<dbReference type="Proteomes" id="UP000314980">
    <property type="component" value="Unassembled WGS sequence"/>
</dbReference>
<sequence length="70" mass="7733">MASVAPFGRRQWASQSLRVTAKELSIVSARGKNTAIAERFSKYQMAAEEGQRREEESGCRSSALDAAQRN</sequence>
<evidence type="ECO:0000313" key="2">
    <source>
        <dbReference type="Ensembl" id="ENSLCAP00010050146.1"/>
    </source>
</evidence>
<reference evidence="2" key="3">
    <citation type="submission" date="2025-09" db="UniProtKB">
        <authorList>
            <consortium name="Ensembl"/>
        </authorList>
    </citation>
    <scope>IDENTIFICATION</scope>
</reference>
<evidence type="ECO:0000313" key="3">
    <source>
        <dbReference type="Proteomes" id="UP000314980"/>
    </source>
</evidence>
<dbReference type="GeneTree" id="ENSGT00940000158313"/>
<name>A0A4W6FIS0_LATCA</name>
<organism evidence="2 3">
    <name type="scientific">Lates calcarifer</name>
    <name type="common">Barramundi</name>
    <name type="synonym">Holocentrus calcarifer</name>
    <dbReference type="NCBI Taxonomy" id="8187"/>
    <lineage>
        <taxon>Eukaryota</taxon>
        <taxon>Metazoa</taxon>
        <taxon>Chordata</taxon>
        <taxon>Craniata</taxon>
        <taxon>Vertebrata</taxon>
        <taxon>Euteleostomi</taxon>
        <taxon>Actinopterygii</taxon>
        <taxon>Neopterygii</taxon>
        <taxon>Teleostei</taxon>
        <taxon>Neoteleostei</taxon>
        <taxon>Acanthomorphata</taxon>
        <taxon>Carangaria</taxon>
        <taxon>Carangaria incertae sedis</taxon>
        <taxon>Centropomidae</taxon>
        <taxon>Lates</taxon>
    </lineage>
</organism>
<accession>A0A4W6FIS0</accession>
<feature type="compositionally biased region" description="Basic and acidic residues" evidence="1">
    <location>
        <begin position="49"/>
        <end position="58"/>
    </location>
</feature>